<dbReference type="PANTHER" id="PTHR11451:SF46">
    <property type="entry name" value="THREONINE--TRNA LIGASE"/>
    <property type="match status" value="1"/>
</dbReference>
<comment type="similarity">
    <text evidence="2">Belongs to the class-II aminoacyl-tRNA synthetase family.</text>
</comment>
<keyword evidence="5 15" id="KW-0436">Ligase</keyword>
<evidence type="ECO:0000256" key="1">
    <source>
        <dbReference type="ARBA" id="ARBA00004496"/>
    </source>
</evidence>
<dbReference type="InterPro" id="IPR036621">
    <property type="entry name" value="Anticodon-bd_dom_sf"/>
</dbReference>
<dbReference type="InterPro" id="IPR006195">
    <property type="entry name" value="aa-tRNA-synth_II"/>
</dbReference>
<dbReference type="SUPFAM" id="SSF81271">
    <property type="entry name" value="TGS-like"/>
    <property type="match status" value="1"/>
</dbReference>
<dbReference type="SUPFAM" id="SSF52954">
    <property type="entry name" value="Class II aaRS ABD-related"/>
    <property type="match status" value="1"/>
</dbReference>
<dbReference type="InterPro" id="IPR012676">
    <property type="entry name" value="TGS-like"/>
</dbReference>
<dbReference type="FunFam" id="3.30.980.10:FF:000003">
    <property type="entry name" value="Threonine--tRNA ligase, cytoplasmic"/>
    <property type="match status" value="1"/>
</dbReference>
<evidence type="ECO:0000313" key="16">
    <source>
        <dbReference type="Proteomes" id="UP000276133"/>
    </source>
</evidence>
<dbReference type="InterPro" id="IPR002314">
    <property type="entry name" value="aa-tRNA-synt_IIb"/>
</dbReference>
<dbReference type="GO" id="GO:0005524">
    <property type="term" value="F:ATP binding"/>
    <property type="evidence" value="ECO:0007669"/>
    <property type="project" value="UniProtKB-KW"/>
</dbReference>
<dbReference type="GO" id="GO:0004829">
    <property type="term" value="F:threonine-tRNA ligase activity"/>
    <property type="evidence" value="ECO:0007669"/>
    <property type="project" value="UniProtKB-EC"/>
</dbReference>
<dbReference type="InterPro" id="IPR002320">
    <property type="entry name" value="Thr-tRNA-ligase_IIa"/>
</dbReference>
<dbReference type="InterPro" id="IPR012675">
    <property type="entry name" value="Beta-grasp_dom_sf"/>
</dbReference>
<dbReference type="AlphaFoldDB" id="A0A3M7RCI0"/>
<dbReference type="SUPFAM" id="SSF55186">
    <property type="entry name" value="ThrRS/AlaRS common domain"/>
    <property type="match status" value="1"/>
</dbReference>
<feature type="domain" description="TGS" evidence="14">
    <location>
        <begin position="42"/>
        <end position="104"/>
    </location>
</feature>
<dbReference type="Pfam" id="PF00587">
    <property type="entry name" value="tRNA-synt_2b"/>
    <property type="match status" value="1"/>
</dbReference>
<dbReference type="InterPro" id="IPR004154">
    <property type="entry name" value="Anticodon-bd"/>
</dbReference>
<dbReference type="Gene3D" id="3.40.50.800">
    <property type="entry name" value="Anticodon-binding domain"/>
    <property type="match status" value="1"/>
</dbReference>
<dbReference type="InterPro" id="IPR004095">
    <property type="entry name" value="TGS"/>
</dbReference>
<evidence type="ECO:0000256" key="5">
    <source>
        <dbReference type="ARBA" id="ARBA00022598"/>
    </source>
</evidence>
<evidence type="ECO:0000256" key="11">
    <source>
        <dbReference type="ARBA" id="ARBA00049515"/>
    </source>
</evidence>
<organism evidence="15 16">
    <name type="scientific">Brachionus plicatilis</name>
    <name type="common">Marine rotifer</name>
    <name type="synonym">Brachionus muelleri</name>
    <dbReference type="NCBI Taxonomy" id="10195"/>
    <lineage>
        <taxon>Eukaryota</taxon>
        <taxon>Metazoa</taxon>
        <taxon>Spiralia</taxon>
        <taxon>Gnathifera</taxon>
        <taxon>Rotifera</taxon>
        <taxon>Eurotatoria</taxon>
        <taxon>Monogononta</taxon>
        <taxon>Pseudotrocha</taxon>
        <taxon>Ploima</taxon>
        <taxon>Brachionidae</taxon>
        <taxon>Brachionus</taxon>
    </lineage>
</organism>
<dbReference type="CDD" id="cd01667">
    <property type="entry name" value="TGS_ThrRS"/>
    <property type="match status" value="1"/>
</dbReference>
<dbReference type="Proteomes" id="UP000276133">
    <property type="component" value="Unassembled WGS sequence"/>
</dbReference>
<dbReference type="GO" id="GO:0006435">
    <property type="term" value="P:threonyl-tRNA aminoacylation"/>
    <property type="evidence" value="ECO:0007669"/>
    <property type="project" value="InterPro"/>
</dbReference>
<dbReference type="InterPro" id="IPR018163">
    <property type="entry name" value="Thr/Ala-tRNA-synth_IIc_edit"/>
</dbReference>
<dbReference type="GO" id="GO:0005739">
    <property type="term" value="C:mitochondrion"/>
    <property type="evidence" value="ECO:0007669"/>
    <property type="project" value="TreeGrafter"/>
</dbReference>
<evidence type="ECO:0000256" key="4">
    <source>
        <dbReference type="ARBA" id="ARBA00022490"/>
    </source>
</evidence>
<dbReference type="Pfam" id="PF03129">
    <property type="entry name" value="HGTP_anticodon"/>
    <property type="match status" value="1"/>
</dbReference>
<keyword evidence="7" id="KW-0067">ATP-binding</keyword>
<evidence type="ECO:0000256" key="6">
    <source>
        <dbReference type="ARBA" id="ARBA00022741"/>
    </source>
</evidence>
<dbReference type="STRING" id="10195.A0A3M7RCI0"/>
<dbReference type="FunFam" id="3.40.50.800:FF:000003">
    <property type="entry name" value="Threonine--tRNA ligase 2, cytoplasmic"/>
    <property type="match status" value="1"/>
</dbReference>
<dbReference type="HAMAP" id="MF_00184">
    <property type="entry name" value="Thr_tRNA_synth"/>
    <property type="match status" value="1"/>
</dbReference>
<comment type="catalytic activity">
    <reaction evidence="11">
        <text>tRNA(Thr) + L-threonine + ATP = L-threonyl-tRNA(Thr) + AMP + diphosphate + H(+)</text>
        <dbReference type="Rhea" id="RHEA:24624"/>
        <dbReference type="Rhea" id="RHEA-COMP:9670"/>
        <dbReference type="Rhea" id="RHEA-COMP:9704"/>
        <dbReference type="ChEBI" id="CHEBI:15378"/>
        <dbReference type="ChEBI" id="CHEBI:30616"/>
        <dbReference type="ChEBI" id="CHEBI:33019"/>
        <dbReference type="ChEBI" id="CHEBI:57926"/>
        <dbReference type="ChEBI" id="CHEBI:78442"/>
        <dbReference type="ChEBI" id="CHEBI:78534"/>
        <dbReference type="ChEBI" id="CHEBI:456215"/>
        <dbReference type="EC" id="6.1.1.3"/>
    </reaction>
</comment>
<dbReference type="EC" id="6.1.1.3" evidence="3"/>
<dbReference type="SUPFAM" id="SSF55681">
    <property type="entry name" value="Class II aaRS and biotin synthetases"/>
    <property type="match status" value="1"/>
</dbReference>
<evidence type="ECO:0000256" key="2">
    <source>
        <dbReference type="ARBA" id="ARBA00008226"/>
    </source>
</evidence>
<evidence type="ECO:0000256" key="9">
    <source>
        <dbReference type="ARBA" id="ARBA00023146"/>
    </source>
</evidence>
<dbReference type="FunFam" id="3.30.930.10:FF:000009">
    <property type="entry name" value="Threonine--tRNA ligase 2, cytoplasmic"/>
    <property type="match status" value="1"/>
</dbReference>
<accession>A0A3M7RCI0</accession>
<keyword evidence="8" id="KW-0648">Protein biosynthesis</keyword>
<feature type="domain" description="Aminoacyl-transfer RNA synthetases class-II family profile" evidence="13">
    <location>
        <begin position="307"/>
        <end position="575"/>
    </location>
</feature>
<dbReference type="PANTHER" id="PTHR11451">
    <property type="entry name" value="THREONINE-TRNA LIGASE"/>
    <property type="match status" value="1"/>
</dbReference>
<dbReference type="SMART" id="SM00863">
    <property type="entry name" value="tRNA_SAD"/>
    <property type="match status" value="1"/>
</dbReference>
<evidence type="ECO:0000313" key="15">
    <source>
        <dbReference type="EMBL" id="RNA21114.1"/>
    </source>
</evidence>
<dbReference type="PROSITE" id="PS50862">
    <property type="entry name" value="AA_TRNA_LIGASE_II"/>
    <property type="match status" value="1"/>
</dbReference>
<dbReference type="EMBL" id="REGN01003727">
    <property type="protein sequence ID" value="RNA21114.1"/>
    <property type="molecule type" value="Genomic_DNA"/>
</dbReference>
<keyword evidence="6" id="KW-0547">Nucleotide-binding</keyword>
<dbReference type="FunFam" id="3.10.20.30:FF:000006">
    <property type="entry name" value="Threonine--tRNA ligase, cytoplasmic"/>
    <property type="match status" value="1"/>
</dbReference>
<comment type="caution">
    <text evidence="15">The sequence shown here is derived from an EMBL/GenBank/DDBJ whole genome shotgun (WGS) entry which is preliminary data.</text>
</comment>
<evidence type="ECO:0000256" key="12">
    <source>
        <dbReference type="SAM" id="MobiDB-lite"/>
    </source>
</evidence>
<evidence type="ECO:0000259" key="13">
    <source>
        <dbReference type="PROSITE" id="PS50862"/>
    </source>
</evidence>
<evidence type="ECO:0000256" key="10">
    <source>
        <dbReference type="ARBA" id="ARBA00031900"/>
    </source>
</evidence>
<keyword evidence="4" id="KW-0963">Cytoplasm</keyword>
<reference evidence="15 16" key="1">
    <citation type="journal article" date="2018" name="Sci. Rep.">
        <title>Genomic signatures of local adaptation to the degree of environmental predictability in rotifers.</title>
        <authorList>
            <person name="Franch-Gras L."/>
            <person name="Hahn C."/>
            <person name="Garcia-Roger E.M."/>
            <person name="Carmona M.J."/>
            <person name="Serra M."/>
            <person name="Gomez A."/>
        </authorList>
    </citation>
    <scope>NUCLEOTIDE SEQUENCE [LARGE SCALE GENOMIC DNA]</scope>
    <source>
        <strain evidence="15">HYR1</strain>
    </source>
</reference>
<dbReference type="PRINTS" id="PR01047">
    <property type="entry name" value="TRNASYNTHTHR"/>
</dbReference>
<proteinExistence type="inferred from homology"/>
<dbReference type="PROSITE" id="PS51880">
    <property type="entry name" value="TGS"/>
    <property type="match status" value="1"/>
</dbReference>
<dbReference type="Gene3D" id="3.30.980.10">
    <property type="entry name" value="Threonyl-trna Synthetase, Chain A, domain 2"/>
    <property type="match status" value="1"/>
</dbReference>
<keyword evidence="9" id="KW-0030">Aminoacyl-tRNA synthetase</keyword>
<dbReference type="CDD" id="cd00771">
    <property type="entry name" value="ThrRS_core"/>
    <property type="match status" value="1"/>
</dbReference>
<feature type="region of interest" description="Disordered" evidence="12">
    <location>
        <begin position="678"/>
        <end position="714"/>
    </location>
</feature>
<dbReference type="InterPro" id="IPR012947">
    <property type="entry name" value="tRNA_SAD"/>
</dbReference>
<evidence type="ECO:0000256" key="3">
    <source>
        <dbReference type="ARBA" id="ARBA00013163"/>
    </source>
</evidence>
<name>A0A3M7RCI0_BRAPC</name>
<dbReference type="InterPro" id="IPR047246">
    <property type="entry name" value="ThrRS_anticodon"/>
</dbReference>
<dbReference type="Gene3D" id="3.30.930.10">
    <property type="entry name" value="Bira Bifunctional Protein, Domain 2"/>
    <property type="match status" value="1"/>
</dbReference>
<dbReference type="CDD" id="cd00860">
    <property type="entry name" value="ThrRS_anticodon"/>
    <property type="match status" value="1"/>
</dbReference>
<evidence type="ECO:0000259" key="14">
    <source>
        <dbReference type="PROSITE" id="PS51880"/>
    </source>
</evidence>
<dbReference type="OrthoDB" id="5423599at2759"/>
<dbReference type="Pfam" id="PF07973">
    <property type="entry name" value="tRNA_SAD"/>
    <property type="match status" value="1"/>
</dbReference>
<protein>
    <recommendedName>
        <fullName evidence="3">threonine--tRNA ligase</fullName>
        <ecNumber evidence="3">6.1.1.3</ecNumber>
    </recommendedName>
    <alternativeName>
        <fullName evidence="10">Threonyl-tRNA synthetase</fullName>
    </alternativeName>
</protein>
<evidence type="ECO:0000256" key="7">
    <source>
        <dbReference type="ARBA" id="ARBA00022840"/>
    </source>
</evidence>
<keyword evidence="16" id="KW-1185">Reference proteome</keyword>
<sequence>MTDGLKKLCELSPRPDFVEHRLKIWDELMQKYKNDLSLKPVVPIKVHLPDGKVMDGESWRTTPLQIAEKISKGLADNTVIAKVNDELWDLERPLETDCNLKLLKFDDEEGKFVFWHSTAHLMGEAMELAYGGCLCYGPPIENGFYYDMYLENRQVSSNDFEELEKIMKKGANEKQAFERLEISKEDLLRLFGYNQFKVRILNEKVNTPTTTVYRCGPLIDLCRGPHIRHTGKIKAFKLTKNSSSYWEGDSNRESLQRIYGISFPDSKQLKEWQHFQEEAAKRNHRKIGVEQELFFFHELSPGSCFFYPKGAIIYNKLMDLIRSEYRKRGFQEVITPNVYNAKLWITSGHWQHYAENMFQFEAEKEKFALKPMNCPGHCLMFGSRNRSWRELPLRMADFGVLHRNELSGTLTGLTRVRRFQQDDAHIFCMQSQIKSEITSCLQFLQHIYGIFGFTFELRLSTRPEKYLGEIETWNQAEKQLEEALNEFDKKWSINPGDGAFYGPKIDITIQDALRRSHQCATIQLDFQLPERFNLHYDAADEQGTKERPVIIHRAILGSVERMIAILTESFGGKWPFWLSPRQCIVLTISDKFDEYARKVKDEIYAAGFECDYNADSGTTLNKKVRNAQLDNYNFILVIGEQEKLANTVNVRTRDNKVHGAVSVQEVIRRFKVLSETRTNHAEEEFGNGGSGEVSSTSDAKPQPPVEPLDQSKYC</sequence>
<gene>
    <name evidence="15" type="ORF">BpHYR1_032100</name>
</gene>
<evidence type="ECO:0000256" key="8">
    <source>
        <dbReference type="ARBA" id="ARBA00022917"/>
    </source>
</evidence>
<dbReference type="InterPro" id="IPR045864">
    <property type="entry name" value="aa-tRNA-synth_II/BPL/LPL"/>
</dbReference>
<dbReference type="Pfam" id="PF02824">
    <property type="entry name" value="TGS"/>
    <property type="match status" value="1"/>
</dbReference>
<comment type="subcellular location">
    <subcellularLocation>
        <location evidence="1">Cytoplasm</location>
    </subcellularLocation>
</comment>
<dbReference type="NCBIfam" id="TIGR00418">
    <property type="entry name" value="thrS"/>
    <property type="match status" value="1"/>
</dbReference>
<dbReference type="InterPro" id="IPR033728">
    <property type="entry name" value="ThrRS_core"/>
</dbReference>
<dbReference type="Gene3D" id="3.10.20.30">
    <property type="match status" value="1"/>
</dbReference>